<dbReference type="Pfam" id="PF00149">
    <property type="entry name" value="Metallophos"/>
    <property type="match status" value="1"/>
</dbReference>
<dbReference type="Proteomes" id="UP001445335">
    <property type="component" value="Unassembled WGS sequence"/>
</dbReference>
<keyword evidence="3" id="KW-1185">Reference proteome</keyword>
<accession>A0AAW1S1F6</accession>
<evidence type="ECO:0000313" key="3">
    <source>
        <dbReference type="Proteomes" id="UP001445335"/>
    </source>
</evidence>
<dbReference type="InterPro" id="IPR004843">
    <property type="entry name" value="Calcineurin-like_PHP"/>
</dbReference>
<evidence type="ECO:0000259" key="1">
    <source>
        <dbReference type="Pfam" id="PF00149"/>
    </source>
</evidence>
<dbReference type="InterPro" id="IPR029052">
    <property type="entry name" value="Metallo-depent_PP-like"/>
</dbReference>
<sequence length="304" mass="32544">MGACWSLCSQRRGRAALHEPRKRGFSGNALTPLGNELPAVVHAELAPEEIGDGRVIIIGDVHGCPNELKALLEKCAYEDGRDTVVLVGDLVNKGPEPLQVVRYARQTGMRSVRGNHDEAALAAHRAWLKGTPAEKQYGWFLEATPEDIAYLAELPFSLSLPSHGVLVVHAGLVPGVPLQRQSLHDLIEVRAVGRQGQGWTALPKFPRNAGGPWAEAWQGPRHVIFGHHARRRLQTCRFATGIDTGCVLGDQLTAVVLPRLADLAARGFRPAAALHAGGEGVTLAALGAELVSVPAARVYAGNDK</sequence>
<dbReference type="Gene3D" id="3.60.21.10">
    <property type="match status" value="1"/>
</dbReference>
<evidence type="ECO:0000313" key="2">
    <source>
        <dbReference type="EMBL" id="KAK9839662.1"/>
    </source>
</evidence>
<dbReference type="AlphaFoldDB" id="A0AAW1S1F6"/>
<dbReference type="GO" id="GO:0016791">
    <property type="term" value="F:phosphatase activity"/>
    <property type="evidence" value="ECO:0007669"/>
    <property type="project" value="TreeGrafter"/>
</dbReference>
<dbReference type="InterPro" id="IPR050126">
    <property type="entry name" value="Ap4A_hydrolase"/>
</dbReference>
<dbReference type="EMBL" id="JALJOU010000015">
    <property type="protein sequence ID" value="KAK9839662.1"/>
    <property type="molecule type" value="Genomic_DNA"/>
</dbReference>
<proteinExistence type="predicted"/>
<feature type="domain" description="Calcineurin-like phosphoesterase" evidence="1">
    <location>
        <begin position="54"/>
        <end position="195"/>
    </location>
</feature>
<dbReference type="PANTHER" id="PTHR42850:SF4">
    <property type="entry name" value="ZINC-DEPENDENT ENDOPOLYPHOSPHATASE"/>
    <property type="match status" value="1"/>
</dbReference>
<dbReference type="SUPFAM" id="SSF56300">
    <property type="entry name" value="Metallo-dependent phosphatases"/>
    <property type="match status" value="1"/>
</dbReference>
<organism evidence="2 3">
    <name type="scientific">Elliptochloris bilobata</name>
    <dbReference type="NCBI Taxonomy" id="381761"/>
    <lineage>
        <taxon>Eukaryota</taxon>
        <taxon>Viridiplantae</taxon>
        <taxon>Chlorophyta</taxon>
        <taxon>core chlorophytes</taxon>
        <taxon>Trebouxiophyceae</taxon>
        <taxon>Trebouxiophyceae incertae sedis</taxon>
        <taxon>Elliptochloris clade</taxon>
        <taxon>Elliptochloris</taxon>
    </lineage>
</organism>
<name>A0AAW1S1F6_9CHLO</name>
<gene>
    <name evidence="2" type="ORF">WJX81_004375</name>
</gene>
<protein>
    <recommendedName>
        <fullName evidence="1">Calcineurin-like phosphoesterase domain-containing protein</fullName>
    </recommendedName>
</protein>
<reference evidence="2 3" key="1">
    <citation type="journal article" date="2024" name="Nat. Commun.">
        <title>Phylogenomics reveals the evolutionary origins of lichenization in chlorophyte algae.</title>
        <authorList>
            <person name="Puginier C."/>
            <person name="Libourel C."/>
            <person name="Otte J."/>
            <person name="Skaloud P."/>
            <person name="Haon M."/>
            <person name="Grisel S."/>
            <person name="Petersen M."/>
            <person name="Berrin J.G."/>
            <person name="Delaux P.M."/>
            <person name="Dal Grande F."/>
            <person name="Keller J."/>
        </authorList>
    </citation>
    <scope>NUCLEOTIDE SEQUENCE [LARGE SCALE GENOMIC DNA]</scope>
    <source>
        <strain evidence="2 3">SAG 245.80</strain>
    </source>
</reference>
<dbReference type="PANTHER" id="PTHR42850">
    <property type="entry name" value="METALLOPHOSPHOESTERASE"/>
    <property type="match status" value="1"/>
</dbReference>
<comment type="caution">
    <text evidence="2">The sequence shown here is derived from an EMBL/GenBank/DDBJ whole genome shotgun (WGS) entry which is preliminary data.</text>
</comment>
<dbReference type="GO" id="GO:0006798">
    <property type="term" value="P:polyphosphate catabolic process"/>
    <property type="evidence" value="ECO:0007669"/>
    <property type="project" value="TreeGrafter"/>
</dbReference>
<dbReference type="GO" id="GO:0005737">
    <property type="term" value="C:cytoplasm"/>
    <property type="evidence" value="ECO:0007669"/>
    <property type="project" value="TreeGrafter"/>
</dbReference>
<dbReference type="GO" id="GO:0000298">
    <property type="term" value="F:endopolyphosphatase activity"/>
    <property type="evidence" value="ECO:0007669"/>
    <property type="project" value="TreeGrafter"/>
</dbReference>